<gene>
    <name evidence="2" type="ORF">F7Q99_12265</name>
</gene>
<dbReference type="Proteomes" id="UP000450000">
    <property type="component" value="Unassembled WGS sequence"/>
</dbReference>
<dbReference type="RefSeq" id="WP_153461255.1">
    <property type="nucleotide sequence ID" value="NZ_WBOF01000001.1"/>
</dbReference>
<accession>A0A6N7KR47</accession>
<dbReference type="AlphaFoldDB" id="A0A6N7KR47"/>
<reference evidence="2 3" key="1">
    <citation type="submission" date="2019-09" db="EMBL/GenBank/DDBJ databases">
        <title>Genome Sequences of Streptomyces kaniharaensis ATCC 21070.</title>
        <authorList>
            <person name="Zhu W."/>
            <person name="De Crecy-Lagard V."/>
            <person name="Richards N.G."/>
        </authorList>
    </citation>
    <scope>NUCLEOTIDE SEQUENCE [LARGE SCALE GENOMIC DNA]</scope>
    <source>
        <strain evidence="2 3">SF-557</strain>
    </source>
</reference>
<organism evidence="2 3">
    <name type="scientific">Streptomyces kaniharaensis</name>
    <dbReference type="NCBI Taxonomy" id="212423"/>
    <lineage>
        <taxon>Bacteria</taxon>
        <taxon>Bacillati</taxon>
        <taxon>Actinomycetota</taxon>
        <taxon>Actinomycetes</taxon>
        <taxon>Kitasatosporales</taxon>
        <taxon>Streptomycetaceae</taxon>
        <taxon>Streptomyces</taxon>
    </lineage>
</organism>
<feature type="domain" description="DUF397" evidence="1">
    <location>
        <begin position="3"/>
        <end position="52"/>
    </location>
</feature>
<dbReference type="Pfam" id="PF04149">
    <property type="entry name" value="DUF397"/>
    <property type="match status" value="1"/>
</dbReference>
<sequence length="65" mass="7313">MSDWQRPSLSSESDVCLEVRTVDGMVEIRESDTTEITVRTTPKKWEAFLLGVQAGEFDHLVADAE</sequence>
<evidence type="ECO:0000313" key="2">
    <source>
        <dbReference type="EMBL" id="MQS13039.1"/>
    </source>
</evidence>
<evidence type="ECO:0000313" key="3">
    <source>
        <dbReference type="Proteomes" id="UP000450000"/>
    </source>
</evidence>
<keyword evidence="3" id="KW-1185">Reference proteome</keyword>
<comment type="caution">
    <text evidence="2">The sequence shown here is derived from an EMBL/GenBank/DDBJ whole genome shotgun (WGS) entry which is preliminary data.</text>
</comment>
<dbReference type="InterPro" id="IPR007278">
    <property type="entry name" value="DUF397"/>
</dbReference>
<dbReference type="EMBL" id="WBOF01000001">
    <property type="protein sequence ID" value="MQS13039.1"/>
    <property type="molecule type" value="Genomic_DNA"/>
</dbReference>
<name>A0A6N7KR47_9ACTN</name>
<protein>
    <submittedName>
        <fullName evidence="2">DUF397 domain-containing protein</fullName>
    </submittedName>
</protein>
<dbReference type="OrthoDB" id="3436866at2"/>
<proteinExistence type="predicted"/>
<evidence type="ECO:0000259" key="1">
    <source>
        <dbReference type="Pfam" id="PF04149"/>
    </source>
</evidence>